<evidence type="ECO:0000313" key="3">
    <source>
        <dbReference type="Proteomes" id="UP000604730"/>
    </source>
</evidence>
<sequence length="1743" mass="198500">MKKRTKALIGILTATSLTVAAVSMMFIHNHEADAKNASFNGIENLIKSSTEENPFTVVELVPDERMAKFGYFVEGSEPENWRDNLSKLRTKRERINYMNGLKNRLSLISSGDGTKPLTYTEYKEAYSLDEVPAADEAKYSTFDLATPIEIKKGTVIPYKMVDAAGGSFKLEATFKEHAGGDYDENVVSYEYTQNIDGKYAVKFKKADLSNPDGSIVYRASEIREFHNADEVKVLGFTRYIYRKAKGATGSNVVYEYALSNKDADGYSFDFTNYDYVLLSFEGVDVSTLTAAERTSGVYYLVESAEYLGSEAEYDGVLNSVERYKKVASGRGHFAVASEASYVFVGKGKGSKKLVEVAGGKLDHDLVIDKVFYTGGFKNNNWFENGVFLKNFSDNDNKYLPATDPDYDDAKMKIKVVTLTPAGIKAALAANPNYLSNVGLFYISGSSSLVKGSGLKTYTSVNDISPDVLNAVKNGVNIDNLAALIENNGYSYDNAANLSKLVRELAINRAGVDGNHDNHFVNKSVYTINFDFPGEAPFIFKGFSSDLINEKTSDSAFVNKAKGEGFGEVAESIVEENNILDKEIEGTTDNTKKFKLEISKARALEYIISYKMRRKRTTDDVVKILDIEPAKVVGEKDIDSERMKKKVNNWFESNKKTVTQTSITITQTSITMPTTEFIGRNEELFDYDLIYIGLNTSNFNTVDGKIKVTKIVPSKVVPPERVEGEWITIQKPDIPVHDSTVPEKDEKIPGTNEKYKIPGYTIPGYIIPKTTSKKRENNRYYYWRPEYTKPGYSIPGYHVPVSPFLKDVKDYTVYNEPNMNGLIYSNVGDIFQDKDAGELYMGGLLDTDYKQIDNKYNNIEAYEDSDPDSNGIKFNFKKGLTETDYHNNGVYDNKTNTDFVTFRFPGNDITVEKLSKLKEYIKLGYPIVFADGFVNKEGSNITVNAEKIDNSSRMYELAEYAIKFRQDNPSKKNVIFEGAAESLDEVELNSLITNINLPKPEILLEEQHYEKDIDIPERITDYTRINNRTLEINFKLLNKGFESDKAKFELSLYIDSNSDGKFSGTREIVKKSYYNLFKDNNLYKDNLVASKTSWYKVKYKIPKTYIGVLPWKLKIELISESGIKRQTSVSGMGYVKREGIKQKITVLQIKSGEFLQNKYNQHYNNDIEHYKYNNNISFLSKHERDNFLYKQGAPRWFYEKGLRDNFDMATDPEFKKLLSKVEDFEISVVSVGAYEYIEQYDKWHQKNKNKKRPEEFFDEYPYEKEKGNGVEIKQIDMLVLGFSDAYQLPNEKDCLEPIQGYINSGKPVLYTHDCSSLVNYRGANPWNYDFNRMIRGVVGLDRYGVLNNWALRVGVWTEKDNTETKFSRYYYPTIAENRYESSLTSGQIYKLARDNAENDKKHIKDIAYRPRSNKTRIEKEVQGLTYGALMLNYWQKYKDDAGMLYYQKRVFKNMSFFKFADSAEQVNTGQITTYPFKINKVLDIAETHFQPYQLDLNEDEDEDGENDLTVWYTLKSWKQEANNPNYGFHLSPRDVRNNYYIYTKGNITYSGVGHTKMTNKEEMKLYVNTLIAAYKAAMVPPSIEFRETGDPDAAEKTVSYISYDVSSDAINKGVVTGDKEKVYFTPVDYNSFVQDTVPSMTSVLVKPVDTKGGLYNVYRADGTKVLTESDDQIGECYALTPGKSYYFEVPLSELGGNKNKIDIKVSARTRVTRIFRGSSVTLPKYSPESVSTYIIQKRGLFDLD</sequence>
<evidence type="ECO:0000256" key="1">
    <source>
        <dbReference type="SAM" id="SignalP"/>
    </source>
</evidence>
<evidence type="ECO:0000313" key="2">
    <source>
        <dbReference type="EMBL" id="MBK5897087.1"/>
    </source>
</evidence>
<dbReference type="RefSeq" id="WP_208428594.1">
    <property type="nucleotide sequence ID" value="NZ_JAEPRJ010000001.1"/>
</dbReference>
<dbReference type="Proteomes" id="UP000604730">
    <property type="component" value="Unassembled WGS sequence"/>
</dbReference>
<organism evidence="2 3">
    <name type="scientific">Catonella massiliensis</name>
    <dbReference type="NCBI Taxonomy" id="2799636"/>
    <lineage>
        <taxon>Bacteria</taxon>
        <taxon>Bacillati</taxon>
        <taxon>Bacillota</taxon>
        <taxon>Clostridia</taxon>
        <taxon>Lachnospirales</taxon>
        <taxon>Lachnospiraceae</taxon>
        <taxon>Catonella</taxon>
    </lineage>
</organism>
<feature type="chain" id="PRO_5045598268" evidence="1">
    <location>
        <begin position="21"/>
        <end position="1743"/>
    </location>
</feature>
<protein>
    <submittedName>
        <fullName evidence="2">DUF5057 domain-containing protein</fullName>
    </submittedName>
</protein>
<keyword evidence="3" id="KW-1185">Reference proteome</keyword>
<gene>
    <name evidence="2" type="ORF">JJN12_04710</name>
</gene>
<proteinExistence type="predicted"/>
<reference evidence="2 3" key="1">
    <citation type="submission" date="2021-01" db="EMBL/GenBank/DDBJ databases">
        <title>Isolation and description of Catonella massiliensis sp. nov., a novel Catonella species, isolated from a stable periodontitis subject.</title>
        <authorList>
            <person name="Antezack A."/>
            <person name="Boxberger M."/>
            <person name="La Scola B."/>
            <person name="Monnet-Corti V."/>
        </authorList>
    </citation>
    <scope>NUCLEOTIDE SEQUENCE [LARGE SCALE GENOMIC DNA]</scope>
    <source>
        <strain evidence="2 3">Marseille-Q4567</strain>
    </source>
</reference>
<dbReference type="EMBL" id="JAEPRJ010000001">
    <property type="protein sequence ID" value="MBK5897087.1"/>
    <property type="molecule type" value="Genomic_DNA"/>
</dbReference>
<feature type="signal peptide" evidence="1">
    <location>
        <begin position="1"/>
        <end position="20"/>
    </location>
</feature>
<name>A0ABS1IYW9_9FIRM</name>
<keyword evidence="1" id="KW-0732">Signal</keyword>
<accession>A0ABS1IYW9</accession>
<comment type="caution">
    <text evidence="2">The sequence shown here is derived from an EMBL/GenBank/DDBJ whole genome shotgun (WGS) entry which is preliminary data.</text>
</comment>